<name>A0A429ZTP2_9ENTE</name>
<evidence type="ECO:0000313" key="2">
    <source>
        <dbReference type="EMBL" id="RST97105.1"/>
    </source>
</evidence>
<dbReference type="EMBL" id="NGJU01000004">
    <property type="protein sequence ID" value="RST97105.1"/>
    <property type="molecule type" value="Genomic_DNA"/>
</dbReference>
<keyword evidence="3" id="KW-1185">Reference proteome</keyword>
<dbReference type="Proteomes" id="UP000287239">
    <property type="component" value="Unassembled WGS sequence"/>
</dbReference>
<sequence length="270" mass="31223">MTNLKFKLGNKLLPFSIAILLSGMFISWLFASSLFEILVMDYAAPDLVQGRESFTRRAFIWQIMTWEGLVDSSIFFLHSYLPIFIILPTLSLFQEKRSLFYLGRHRVESFSRLMLKSSLVYTFQSAFFFCLSCTIFYSIGGLFVRRGLTDIGDFASIFPVGFYERHPYLFFMFMVWSIYFVMALVFSFLACGLVLLLEKEYQVLLGILAIYHGFNYIGVITSSRFFAVFTSFGAFNTVYQTHEVFYAALPLCLLGLVLWFIGLKKTVTTY</sequence>
<dbReference type="GeneID" id="98567529"/>
<feature type="transmembrane region" description="Helical" evidence="1">
    <location>
        <begin position="113"/>
        <end position="139"/>
    </location>
</feature>
<feature type="transmembrane region" description="Helical" evidence="1">
    <location>
        <begin position="244"/>
        <end position="263"/>
    </location>
</feature>
<gene>
    <name evidence="2" type="ORF">CBF35_04040</name>
</gene>
<evidence type="ECO:0000313" key="3">
    <source>
        <dbReference type="Proteomes" id="UP000287239"/>
    </source>
</evidence>
<accession>A0A429ZTP2</accession>
<organism evidence="2 3">
    <name type="scientific">Vagococcus salmoninarum</name>
    <dbReference type="NCBI Taxonomy" id="2739"/>
    <lineage>
        <taxon>Bacteria</taxon>
        <taxon>Bacillati</taxon>
        <taxon>Bacillota</taxon>
        <taxon>Bacilli</taxon>
        <taxon>Lactobacillales</taxon>
        <taxon>Enterococcaceae</taxon>
        <taxon>Vagococcus</taxon>
    </lineage>
</organism>
<feature type="transmembrane region" description="Helical" evidence="1">
    <location>
        <begin position="74"/>
        <end position="93"/>
    </location>
</feature>
<keyword evidence="1" id="KW-0472">Membrane</keyword>
<feature type="transmembrane region" description="Helical" evidence="1">
    <location>
        <begin position="168"/>
        <end position="196"/>
    </location>
</feature>
<keyword evidence="1" id="KW-0812">Transmembrane</keyword>
<dbReference type="AlphaFoldDB" id="A0A429ZTP2"/>
<comment type="caution">
    <text evidence="2">The sequence shown here is derived from an EMBL/GenBank/DDBJ whole genome shotgun (WGS) entry which is preliminary data.</text>
</comment>
<feature type="transmembrane region" description="Helical" evidence="1">
    <location>
        <begin position="12"/>
        <end position="31"/>
    </location>
</feature>
<reference evidence="2 3" key="1">
    <citation type="submission" date="2017-05" db="EMBL/GenBank/DDBJ databases">
        <title>Vagococcus spp. assemblies.</title>
        <authorList>
            <person name="Gulvik C.A."/>
        </authorList>
    </citation>
    <scope>NUCLEOTIDE SEQUENCE [LARGE SCALE GENOMIC DNA]</scope>
    <source>
        <strain evidence="2 3">NCFB 2777</strain>
    </source>
</reference>
<feature type="transmembrane region" description="Helical" evidence="1">
    <location>
        <begin position="203"/>
        <end position="232"/>
    </location>
</feature>
<dbReference type="OrthoDB" id="2833124at2"/>
<protein>
    <submittedName>
        <fullName evidence="2">Uncharacterized protein</fullName>
    </submittedName>
</protein>
<evidence type="ECO:0000256" key="1">
    <source>
        <dbReference type="SAM" id="Phobius"/>
    </source>
</evidence>
<dbReference type="RefSeq" id="WP_126778705.1">
    <property type="nucleotide sequence ID" value="NZ_NGJU01000004.1"/>
</dbReference>
<proteinExistence type="predicted"/>
<keyword evidence="1" id="KW-1133">Transmembrane helix</keyword>